<reference evidence="4 5" key="2">
    <citation type="journal article" date="2011" name="Stand. Genomic Sci.">
        <title>Complete genome sequence of Isosphaera pallida type strain (IS1B).</title>
        <authorList>
            <consortium name="US DOE Joint Genome Institute (JGI-PGF)"/>
            <person name="Goker M."/>
            <person name="Cleland D."/>
            <person name="Saunders E."/>
            <person name="Lapidus A."/>
            <person name="Nolan M."/>
            <person name="Lucas S."/>
            <person name="Hammon N."/>
            <person name="Deshpande S."/>
            <person name="Cheng J.F."/>
            <person name="Tapia R."/>
            <person name="Han C."/>
            <person name="Goodwin L."/>
            <person name="Pitluck S."/>
            <person name="Liolios K."/>
            <person name="Pagani I."/>
            <person name="Ivanova N."/>
            <person name="Mavromatis K."/>
            <person name="Pati A."/>
            <person name="Chen A."/>
            <person name="Palaniappan K."/>
            <person name="Land M."/>
            <person name="Hauser L."/>
            <person name="Chang Y.J."/>
            <person name="Jeffries C.D."/>
            <person name="Detter J.C."/>
            <person name="Beck B."/>
            <person name="Woyke T."/>
            <person name="Bristow J."/>
            <person name="Eisen J.A."/>
            <person name="Markowitz V."/>
            <person name="Hugenholtz P."/>
            <person name="Kyrpides N.C."/>
            <person name="Klenk H.P."/>
        </authorList>
    </citation>
    <scope>NUCLEOTIDE SEQUENCE [LARGE SCALE GENOMIC DNA]</scope>
    <source>
        <strain evidence="5">ATCC 43644 / DSM 9630 / IS1B</strain>
    </source>
</reference>
<gene>
    <name evidence="4" type="ordered locus">Isop_0881</name>
</gene>
<dbReference type="OrthoDB" id="9806302at2"/>
<dbReference type="FunCoup" id="E8R2W7">
    <property type="interactions" value="176"/>
</dbReference>
<keyword evidence="3" id="KW-1133">Transmembrane helix</keyword>
<dbReference type="STRING" id="575540.Isop_0881"/>
<feature type="transmembrane region" description="Helical" evidence="3">
    <location>
        <begin position="276"/>
        <end position="299"/>
    </location>
</feature>
<feature type="transmembrane region" description="Helical" evidence="3">
    <location>
        <begin position="449"/>
        <end position="472"/>
    </location>
</feature>
<feature type="transmembrane region" description="Helical" evidence="3">
    <location>
        <begin position="424"/>
        <end position="443"/>
    </location>
</feature>
<dbReference type="eggNOG" id="COG0534">
    <property type="taxonomic scope" value="Bacteria"/>
</dbReference>
<evidence type="ECO:0000256" key="1">
    <source>
        <dbReference type="ARBA" id="ARBA00022448"/>
    </source>
</evidence>
<evidence type="ECO:0000313" key="4">
    <source>
        <dbReference type="EMBL" id="ADV61471.1"/>
    </source>
</evidence>
<dbReference type="NCBIfam" id="TIGR00797">
    <property type="entry name" value="matE"/>
    <property type="match status" value="1"/>
</dbReference>
<organism evidence="4 5">
    <name type="scientific">Isosphaera pallida (strain ATCC 43644 / DSM 9630 / IS1B)</name>
    <dbReference type="NCBI Taxonomy" id="575540"/>
    <lineage>
        <taxon>Bacteria</taxon>
        <taxon>Pseudomonadati</taxon>
        <taxon>Planctomycetota</taxon>
        <taxon>Planctomycetia</taxon>
        <taxon>Isosphaerales</taxon>
        <taxon>Isosphaeraceae</taxon>
        <taxon>Isosphaera</taxon>
    </lineage>
</organism>
<dbReference type="KEGG" id="ipa:Isop_0881"/>
<dbReference type="InterPro" id="IPR002528">
    <property type="entry name" value="MATE_fam"/>
</dbReference>
<dbReference type="InterPro" id="IPR050222">
    <property type="entry name" value="MATE_MdtK"/>
</dbReference>
<feature type="transmembrane region" description="Helical" evidence="3">
    <location>
        <begin position="182"/>
        <end position="203"/>
    </location>
</feature>
<dbReference type="AlphaFoldDB" id="E8R2W7"/>
<reference key="1">
    <citation type="submission" date="2010-11" db="EMBL/GenBank/DDBJ databases">
        <title>The complete sequence of chromosome of Isophaera pallida ATCC 43644.</title>
        <authorList>
            <consortium name="US DOE Joint Genome Institute (JGI-PGF)"/>
            <person name="Lucas S."/>
            <person name="Copeland A."/>
            <person name="Lapidus A."/>
            <person name="Bruce D."/>
            <person name="Goodwin L."/>
            <person name="Pitluck S."/>
            <person name="Kyrpides N."/>
            <person name="Mavromatis K."/>
            <person name="Pagani I."/>
            <person name="Ivanova N."/>
            <person name="Saunders E."/>
            <person name="Brettin T."/>
            <person name="Detter J.C."/>
            <person name="Han C."/>
            <person name="Tapia R."/>
            <person name="Land M."/>
            <person name="Hauser L."/>
            <person name="Markowitz V."/>
            <person name="Cheng J.-F."/>
            <person name="Hugenholtz P."/>
            <person name="Woyke T."/>
            <person name="Wu D."/>
            <person name="Eisen J.A."/>
        </authorList>
    </citation>
    <scope>NUCLEOTIDE SEQUENCE</scope>
    <source>
        <strain>ATCC 43644</strain>
    </source>
</reference>
<protein>
    <submittedName>
        <fullName evidence="4">MATE efflux family protein</fullName>
    </submittedName>
</protein>
<evidence type="ECO:0000256" key="2">
    <source>
        <dbReference type="SAM" id="MobiDB-lite"/>
    </source>
</evidence>
<keyword evidence="3" id="KW-0812">Transmembrane</keyword>
<feature type="transmembrane region" description="Helical" evidence="3">
    <location>
        <begin position="153"/>
        <end position="170"/>
    </location>
</feature>
<dbReference type="EMBL" id="CP002353">
    <property type="protein sequence ID" value="ADV61471.1"/>
    <property type="molecule type" value="Genomic_DNA"/>
</dbReference>
<dbReference type="GO" id="GO:0042910">
    <property type="term" value="F:xenobiotic transmembrane transporter activity"/>
    <property type="evidence" value="ECO:0007669"/>
    <property type="project" value="InterPro"/>
</dbReference>
<keyword evidence="5" id="KW-1185">Reference proteome</keyword>
<dbReference type="PANTHER" id="PTHR43298">
    <property type="entry name" value="MULTIDRUG RESISTANCE PROTEIN NORM-RELATED"/>
    <property type="match status" value="1"/>
</dbReference>
<dbReference type="Proteomes" id="UP000008631">
    <property type="component" value="Chromosome"/>
</dbReference>
<dbReference type="PANTHER" id="PTHR43298:SF2">
    <property type="entry name" value="FMN_FAD EXPORTER YEEO-RELATED"/>
    <property type="match status" value="1"/>
</dbReference>
<feature type="transmembrane region" description="Helical" evidence="3">
    <location>
        <begin position="311"/>
        <end position="332"/>
    </location>
</feature>
<keyword evidence="1" id="KW-0813">Transport</keyword>
<feature type="transmembrane region" description="Helical" evidence="3">
    <location>
        <begin position="353"/>
        <end position="371"/>
    </location>
</feature>
<feature type="region of interest" description="Disordered" evidence="2">
    <location>
        <begin position="486"/>
        <end position="535"/>
    </location>
</feature>
<dbReference type="Pfam" id="PF01554">
    <property type="entry name" value="MatE"/>
    <property type="match status" value="2"/>
</dbReference>
<dbReference type="CDD" id="cd13131">
    <property type="entry name" value="MATE_NorM_like"/>
    <property type="match status" value="1"/>
</dbReference>
<evidence type="ECO:0000256" key="3">
    <source>
        <dbReference type="SAM" id="Phobius"/>
    </source>
</evidence>
<name>E8R2W7_ISOPI</name>
<dbReference type="GO" id="GO:0015297">
    <property type="term" value="F:antiporter activity"/>
    <property type="evidence" value="ECO:0007669"/>
    <property type="project" value="InterPro"/>
</dbReference>
<sequence>MTSDHPLPPPRRPNLLGLKRRPARTDSWLSELGSVWKLALPVAASELAWATMNLVDLLVLGRVGVKAIAAASLGSTLHFMTIIVGMGLLAGMDPMVSQAHGAGERRDARQTLFHGGWLAIAMTAPMMLIVWAVSHLLEPWGIEPELAEATRSYLLGLNFSTLPLMLYVAWRRYLQGVGIVRSVMVVMIAANVINAALDVWLVFGGLGLPALGVAGAGWATFGSRVFMSIGLLVCIRLYHRETGPIDSALAGRPTAWMEGLVWGVLEWSRVARLFRLGLPTAGQFLLEMGAFGTATLMAGTLGEMPLAAHQLAMNLSSLTFMVPLGIGAAGAVRVGHNLGAGRPGQARRAGWTAMTLGVVFMFGAAVAFLLLPRTLMSAYTSDPNLIELAAALLFLAALFQLFDGVQVIATGLMRGAGETQIPMFVNGVAHWMIGLPLGWWLAFRQGLNVTGLWIGLTLGLVVTGTALLVFWTHLAGRLETVKLAIDPPSTEPADTKRPVESTPKPNDAPTTFPPSQHPSEDSRAPAALPSGPVRV</sequence>
<feature type="transmembrane region" description="Helical" evidence="3">
    <location>
        <begin position="67"/>
        <end position="91"/>
    </location>
</feature>
<feature type="transmembrane region" description="Helical" evidence="3">
    <location>
        <begin position="391"/>
        <end position="412"/>
    </location>
</feature>
<evidence type="ECO:0000313" key="5">
    <source>
        <dbReference type="Proteomes" id="UP000008631"/>
    </source>
</evidence>
<dbReference type="InParanoid" id="E8R2W7"/>
<proteinExistence type="predicted"/>
<accession>E8R2W7</accession>
<dbReference type="HOGENOM" id="CLU_012893_6_3_0"/>
<dbReference type="GO" id="GO:0005886">
    <property type="term" value="C:plasma membrane"/>
    <property type="evidence" value="ECO:0007669"/>
    <property type="project" value="TreeGrafter"/>
</dbReference>
<keyword evidence="3" id="KW-0472">Membrane</keyword>
<feature type="transmembrane region" description="Helical" evidence="3">
    <location>
        <begin position="112"/>
        <end position="133"/>
    </location>
</feature>